<name>A0A6G1SA73_9ACAR</name>
<evidence type="ECO:0000256" key="1">
    <source>
        <dbReference type="SAM" id="Coils"/>
    </source>
</evidence>
<accession>A0A6G1SA73</accession>
<feature type="region of interest" description="Disordered" evidence="2">
    <location>
        <begin position="519"/>
        <end position="543"/>
    </location>
</feature>
<dbReference type="InterPro" id="IPR036322">
    <property type="entry name" value="WD40_repeat_dom_sf"/>
</dbReference>
<gene>
    <name evidence="4" type="primary">edc4</name>
    <name evidence="4" type="ORF">g.14901</name>
</gene>
<feature type="compositionally biased region" description="Low complexity" evidence="2">
    <location>
        <begin position="534"/>
        <end position="543"/>
    </location>
</feature>
<dbReference type="Gene3D" id="2.130.10.10">
    <property type="entry name" value="YVTN repeat-like/Quinoprotein amine dehydrogenase"/>
    <property type="match status" value="1"/>
</dbReference>
<sequence length="643" mass="72096">MDKIALSRVPDDSNRHHSSAIASITEVAKVEKIVDYSFERNEKSNVLAIHPTRPLIAYLIQIQRTQKISKAWSSGNDSIQSPSSSLINGQNSSLLNSSSSSSDRTKTVSIRIIDYETRQRCLAKGVYHARPTDCVFTINSLICTQSEVIKMAVVDRLANVYLYDLSYFINDLTATRIAVIRSPAHEVTPYDRISLVWCPFVPCEDFEDGDGGLRLALATDTKIEIFAIDRLQGKTGELHRSDLREAYKCIRDAHKSTIVSLTISPDCSTVSAAALDNRVTFFSSDIDEVQQRCLHSWEATMTDSPISKLFFLDDYPKLLEDSNMKFWGAAFIGTKEGQMLLIDLRTWTVYQKMQLSIEGSNKNNFDYRLDLTARNMVAINGNQCYVIQIEHDYAHLSTLSSNTSDVSKSHQSEHSLLDSSQNDMMNGNIFDYLLSKSATTTPRSNQKQPVSKKHSTTSNIGTITNIPPGLPKIVKATRLSLHTPIYSFVLKHKSNDDIELFTISAYSLERYIINLSSLEAKTKPPPPPEPQPQPQLQSHLQQQQQQLQDIQKVIASTTTKQTNVSVPSKAVNTSSAGTISVEVSQMDKMVEALFTKLNVSFSQGLDEFMSEIKCEVNDLKSKLTALSRDVNKLQQQLHDIRHR</sequence>
<feature type="region of interest" description="Disordered" evidence="2">
    <location>
        <begin position="440"/>
        <end position="463"/>
    </location>
</feature>
<dbReference type="InterPro" id="IPR032401">
    <property type="entry name" value="EDC4_WD40"/>
</dbReference>
<feature type="domain" description="Enhancer of mRNA-decapping protein 4 WD40 repeat region" evidence="3">
    <location>
        <begin position="106"/>
        <end position="392"/>
    </location>
</feature>
<dbReference type="InterPro" id="IPR015943">
    <property type="entry name" value="WD40/YVTN_repeat-like_dom_sf"/>
</dbReference>
<evidence type="ECO:0000256" key="2">
    <source>
        <dbReference type="SAM" id="MobiDB-lite"/>
    </source>
</evidence>
<reference evidence="4" key="1">
    <citation type="submission" date="2018-10" db="EMBL/GenBank/DDBJ databases">
        <title>Transcriptome assembly of Aceria tosichella (Wheat curl mite) Type 2.</title>
        <authorList>
            <person name="Scully E.D."/>
            <person name="Geib S.M."/>
            <person name="Palmer N.A."/>
            <person name="Gupta A.K."/>
            <person name="Sarath G."/>
            <person name="Tatineni S."/>
        </authorList>
    </citation>
    <scope>NUCLEOTIDE SEQUENCE</scope>
    <source>
        <strain evidence="4">LincolnNE</strain>
    </source>
</reference>
<dbReference type="SUPFAM" id="SSF50978">
    <property type="entry name" value="WD40 repeat-like"/>
    <property type="match status" value="1"/>
</dbReference>
<feature type="coiled-coil region" evidence="1">
    <location>
        <begin position="609"/>
        <end position="643"/>
    </location>
</feature>
<dbReference type="Pfam" id="PF16529">
    <property type="entry name" value="Ge1_WD40"/>
    <property type="match status" value="1"/>
</dbReference>
<proteinExistence type="predicted"/>
<protein>
    <submittedName>
        <fullName evidence="4">Enhancer of mRNA-decapping protein 4</fullName>
    </submittedName>
</protein>
<dbReference type="AlphaFoldDB" id="A0A6G1SA73"/>
<organism evidence="4">
    <name type="scientific">Aceria tosichella</name>
    <name type="common">wheat curl mite</name>
    <dbReference type="NCBI Taxonomy" id="561515"/>
    <lineage>
        <taxon>Eukaryota</taxon>
        <taxon>Metazoa</taxon>
        <taxon>Ecdysozoa</taxon>
        <taxon>Arthropoda</taxon>
        <taxon>Chelicerata</taxon>
        <taxon>Arachnida</taxon>
        <taxon>Acari</taxon>
        <taxon>Acariformes</taxon>
        <taxon>Trombidiformes</taxon>
        <taxon>Prostigmata</taxon>
        <taxon>Eupodina</taxon>
        <taxon>Eriophyoidea</taxon>
        <taxon>Eriophyidae</taxon>
        <taxon>Eriophyinae</taxon>
        <taxon>Aceriini</taxon>
        <taxon>Aceria</taxon>
    </lineage>
</organism>
<keyword evidence="1" id="KW-0175">Coiled coil</keyword>
<feature type="compositionally biased region" description="Pro residues" evidence="2">
    <location>
        <begin position="523"/>
        <end position="533"/>
    </location>
</feature>
<dbReference type="EMBL" id="GGYP01002296">
    <property type="protein sequence ID" value="MDE47067.1"/>
    <property type="molecule type" value="Transcribed_RNA"/>
</dbReference>
<feature type="compositionally biased region" description="Polar residues" evidence="2">
    <location>
        <begin position="440"/>
        <end position="449"/>
    </location>
</feature>
<evidence type="ECO:0000259" key="3">
    <source>
        <dbReference type="Pfam" id="PF16529"/>
    </source>
</evidence>
<evidence type="ECO:0000313" key="4">
    <source>
        <dbReference type="EMBL" id="MDE47067.1"/>
    </source>
</evidence>